<evidence type="ECO:0000256" key="1">
    <source>
        <dbReference type="SAM" id="MobiDB-lite"/>
    </source>
</evidence>
<feature type="signal peptide" evidence="2">
    <location>
        <begin position="1"/>
        <end position="19"/>
    </location>
</feature>
<dbReference type="EMBL" id="MU838999">
    <property type="protein sequence ID" value="KAK1771225.1"/>
    <property type="molecule type" value="Genomic_DNA"/>
</dbReference>
<dbReference type="GeneID" id="85312856"/>
<proteinExistence type="predicted"/>
<feature type="chain" id="PRO_5042614567" evidence="2">
    <location>
        <begin position="20"/>
        <end position="159"/>
    </location>
</feature>
<gene>
    <name evidence="3" type="ORF">QBC33DRAFT_555714</name>
</gene>
<keyword evidence="4" id="KW-1185">Reference proteome</keyword>
<organism evidence="3 4">
    <name type="scientific">Phialemonium atrogriseum</name>
    <dbReference type="NCBI Taxonomy" id="1093897"/>
    <lineage>
        <taxon>Eukaryota</taxon>
        <taxon>Fungi</taxon>
        <taxon>Dikarya</taxon>
        <taxon>Ascomycota</taxon>
        <taxon>Pezizomycotina</taxon>
        <taxon>Sordariomycetes</taxon>
        <taxon>Sordariomycetidae</taxon>
        <taxon>Cephalothecales</taxon>
        <taxon>Cephalothecaceae</taxon>
        <taxon>Phialemonium</taxon>
    </lineage>
</organism>
<comment type="caution">
    <text evidence="3">The sequence shown here is derived from an EMBL/GenBank/DDBJ whole genome shotgun (WGS) entry which is preliminary data.</text>
</comment>
<sequence length="159" mass="16945">MHTPFKLVLAALAASASSAMFLPPQLSATIISPSDNISTRWPINTTWPGGMPWSFEFHEPGPPFGVPISIPAFIPAGPVTPPATPRPAPTSSYTFARPFGWTARHRAGGGTTTTLATAVVAVRGDARSPPPTEAAHLPPLPRARGRARRERRARVLWNA</sequence>
<reference evidence="3" key="1">
    <citation type="submission" date="2023-06" db="EMBL/GenBank/DDBJ databases">
        <title>Genome-scale phylogeny and comparative genomics of the fungal order Sordariales.</title>
        <authorList>
            <consortium name="Lawrence Berkeley National Laboratory"/>
            <person name="Hensen N."/>
            <person name="Bonometti L."/>
            <person name="Westerberg I."/>
            <person name="Brannstrom I.O."/>
            <person name="Guillou S."/>
            <person name="Cros-Aarteil S."/>
            <person name="Calhoun S."/>
            <person name="Haridas S."/>
            <person name="Kuo A."/>
            <person name="Mondo S."/>
            <person name="Pangilinan J."/>
            <person name="Riley R."/>
            <person name="Labutti K."/>
            <person name="Andreopoulos B."/>
            <person name="Lipzen A."/>
            <person name="Chen C."/>
            <person name="Yanf M."/>
            <person name="Daum C."/>
            <person name="Ng V."/>
            <person name="Clum A."/>
            <person name="Steindorff A."/>
            <person name="Ohm R."/>
            <person name="Martin F."/>
            <person name="Silar P."/>
            <person name="Natvig D."/>
            <person name="Lalanne C."/>
            <person name="Gautier V."/>
            <person name="Ament-Velasquez S.L."/>
            <person name="Kruys A."/>
            <person name="Hutchinson M.I."/>
            <person name="Powell A.J."/>
            <person name="Barry K."/>
            <person name="Miller A.N."/>
            <person name="Grigoriev I.V."/>
            <person name="Debuchy R."/>
            <person name="Gladieux P."/>
            <person name="Thoren M.H."/>
            <person name="Johannesson H."/>
        </authorList>
    </citation>
    <scope>NUCLEOTIDE SEQUENCE</scope>
    <source>
        <strain evidence="3">8032-3</strain>
    </source>
</reference>
<feature type="region of interest" description="Disordered" evidence="1">
    <location>
        <begin position="125"/>
        <end position="149"/>
    </location>
</feature>
<keyword evidence="2" id="KW-0732">Signal</keyword>
<accession>A0AAJ0FSK1</accession>
<dbReference type="Proteomes" id="UP001244011">
    <property type="component" value="Unassembled WGS sequence"/>
</dbReference>
<evidence type="ECO:0000313" key="4">
    <source>
        <dbReference type="Proteomes" id="UP001244011"/>
    </source>
</evidence>
<evidence type="ECO:0000313" key="3">
    <source>
        <dbReference type="EMBL" id="KAK1771225.1"/>
    </source>
</evidence>
<dbReference type="AlphaFoldDB" id="A0AAJ0FSK1"/>
<evidence type="ECO:0000256" key="2">
    <source>
        <dbReference type="SAM" id="SignalP"/>
    </source>
</evidence>
<protein>
    <submittedName>
        <fullName evidence="3">Uncharacterized protein</fullName>
    </submittedName>
</protein>
<dbReference type="RefSeq" id="XP_060287438.1">
    <property type="nucleotide sequence ID" value="XM_060429669.1"/>
</dbReference>
<name>A0AAJ0FSK1_9PEZI</name>